<evidence type="ECO:0000313" key="4">
    <source>
        <dbReference type="Proteomes" id="UP000616885"/>
    </source>
</evidence>
<name>A0A8H7N2Q2_BIOOC</name>
<dbReference type="PANTHER" id="PTHR31001:SF90">
    <property type="entry name" value="CENTROMERE DNA-BINDING PROTEIN COMPLEX CBF3 SUBUNIT B"/>
    <property type="match status" value="1"/>
</dbReference>
<proteinExistence type="predicted"/>
<dbReference type="GO" id="GO:0005634">
    <property type="term" value="C:nucleus"/>
    <property type="evidence" value="ECO:0007669"/>
    <property type="project" value="UniProtKB-SubCell"/>
</dbReference>
<reference evidence="3" key="1">
    <citation type="submission" date="2020-10" db="EMBL/GenBank/DDBJ databases">
        <title>High-Quality Genome Resource of Clonostachys rosea strain S41 by Oxford Nanopore Long-Read Sequencing.</title>
        <authorList>
            <person name="Wang H."/>
        </authorList>
    </citation>
    <scope>NUCLEOTIDE SEQUENCE</scope>
    <source>
        <strain evidence="3">S41</strain>
    </source>
</reference>
<gene>
    <name evidence="3" type="ORF">IM811_003226</name>
</gene>
<dbReference type="EMBL" id="JADCTT010000011">
    <property type="protein sequence ID" value="KAF9746321.1"/>
    <property type="molecule type" value="Genomic_DNA"/>
</dbReference>
<evidence type="ECO:0000313" key="3">
    <source>
        <dbReference type="EMBL" id="KAF9746321.1"/>
    </source>
</evidence>
<dbReference type="AlphaFoldDB" id="A0A8H7N2Q2"/>
<evidence type="ECO:0008006" key="5">
    <source>
        <dbReference type="Google" id="ProtNLM"/>
    </source>
</evidence>
<keyword evidence="2" id="KW-0539">Nucleus</keyword>
<dbReference type="InterPro" id="IPR050613">
    <property type="entry name" value="Sec_Metabolite_Reg"/>
</dbReference>
<dbReference type="CDD" id="cd12148">
    <property type="entry name" value="fungal_TF_MHR"/>
    <property type="match status" value="1"/>
</dbReference>
<dbReference type="PANTHER" id="PTHR31001">
    <property type="entry name" value="UNCHARACTERIZED TRANSCRIPTIONAL REGULATORY PROTEIN"/>
    <property type="match status" value="1"/>
</dbReference>
<protein>
    <recommendedName>
        <fullName evidence="5">Transcription factor domain-containing protein</fullName>
    </recommendedName>
</protein>
<evidence type="ECO:0000256" key="2">
    <source>
        <dbReference type="ARBA" id="ARBA00023242"/>
    </source>
</evidence>
<organism evidence="3 4">
    <name type="scientific">Bionectria ochroleuca</name>
    <name type="common">Gliocladium roseum</name>
    <dbReference type="NCBI Taxonomy" id="29856"/>
    <lineage>
        <taxon>Eukaryota</taxon>
        <taxon>Fungi</taxon>
        <taxon>Dikarya</taxon>
        <taxon>Ascomycota</taxon>
        <taxon>Pezizomycotina</taxon>
        <taxon>Sordariomycetes</taxon>
        <taxon>Hypocreomycetidae</taxon>
        <taxon>Hypocreales</taxon>
        <taxon>Bionectriaceae</taxon>
        <taxon>Clonostachys</taxon>
    </lineage>
</organism>
<comment type="subcellular location">
    <subcellularLocation>
        <location evidence="1">Nucleus</location>
    </subcellularLocation>
</comment>
<sequence length="641" mass="71984">MEKEDRIPAPTAGIEQANTLSPVVVASPDLPAPPSGELLARIRRLEEAVFHQTGGTNPYQSPRKRNLDFCSFKDISQKIYRPKDLPVEDASWLLPPLEEANFLFDQFTKNLHPTSGFLHIPWTYKVLQESYKSLQDGAATDPECLLLLFSIFSGAALAWTRPMLGKLRTTKAECKTAFANYSQVALSMLEDTESPLPPTTISLAGTANLAVVLVNGHGFSHKLSALRSRCLLIARLLQLHRLDTVKAREERHRNGCNAIELEIQRRIWWHMVADDWLMSFAGGPFDGVYSFHPQHMNVDYPKNVDDHHITASMPVPDLPLSTPTGMSTFLARVRFATLCREIVDIMGPTLLEGNEPEYSVVLEIGQMLQNHLDRLPPFLRLDSDSIRMSQDFCAQRPDLVLQRLATNFSIHARICRLHRLYHLEGSLNPEYAYSRTMCIRSAHRVLELRRAMDQVGAEAGCHPARFWKITQHVFLAALTLATDVSINPEGPDAEDRKAKVMAAYRTLESSKEDSITLVETIQKNLQALMTTLESRRTANPLSLGRAQMPRRPETVIAQHSLAQHPPRLEPIEAEVGDEPGLSSMNQDIPISVDSSVSAMDSGSSGVDQLWDDFWAVAPELEATDWNMLLEDMYTDWEPNIQ</sequence>
<evidence type="ECO:0000256" key="1">
    <source>
        <dbReference type="ARBA" id="ARBA00004123"/>
    </source>
</evidence>
<dbReference type="Proteomes" id="UP000616885">
    <property type="component" value="Unassembled WGS sequence"/>
</dbReference>
<comment type="caution">
    <text evidence="3">The sequence shown here is derived from an EMBL/GenBank/DDBJ whole genome shotgun (WGS) entry which is preliminary data.</text>
</comment>
<accession>A0A8H7N2Q2</accession>